<dbReference type="PROSITE" id="PS51257">
    <property type="entry name" value="PROKAR_LIPOPROTEIN"/>
    <property type="match status" value="1"/>
</dbReference>
<name>A0A316XGR2_9FLAO</name>
<keyword evidence="1" id="KW-1133">Transmembrane helix</keyword>
<reference evidence="2 3" key="1">
    <citation type="submission" date="2018-04" db="EMBL/GenBank/DDBJ databases">
        <title>Draft Genome Sequence of Phosphate-Solubilizing Chryseobacterium sp. ISE14 that is a Biocontrol and Plant Growth-Promoting Rhizobacterium Isolated from Cucumber.</title>
        <authorList>
            <person name="Jeong J.-J."/>
            <person name="Sang M.K."/>
            <person name="Choi I.-G."/>
            <person name="Kim K.D."/>
        </authorList>
    </citation>
    <scope>NUCLEOTIDE SEQUENCE [LARGE SCALE GENOMIC DNA]</scope>
    <source>
        <strain evidence="2 3">ISE14</strain>
    </source>
</reference>
<proteinExistence type="predicted"/>
<accession>A0A316XGR2</accession>
<evidence type="ECO:0000313" key="2">
    <source>
        <dbReference type="EMBL" id="PWN69970.1"/>
    </source>
</evidence>
<feature type="transmembrane region" description="Helical" evidence="1">
    <location>
        <begin position="40"/>
        <end position="58"/>
    </location>
</feature>
<dbReference type="AlphaFoldDB" id="A0A316XGR2"/>
<dbReference type="EMBL" id="PPED02000002">
    <property type="protein sequence ID" value="PWN69970.1"/>
    <property type="molecule type" value="Genomic_DNA"/>
</dbReference>
<dbReference type="Proteomes" id="UP000236594">
    <property type="component" value="Unassembled WGS sequence"/>
</dbReference>
<evidence type="ECO:0000313" key="3">
    <source>
        <dbReference type="Proteomes" id="UP000236594"/>
    </source>
</evidence>
<keyword evidence="1" id="KW-0472">Membrane</keyword>
<keyword evidence="1" id="KW-0812">Transmembrane</keyword>
<protein>
    <submittedName>
        <fullName evidence="2">Uncharacterized protein</fullName>
    </submittedName>
</protein>
<comment type="caution">
    <text evidence="2">The sequence shown here is derived from an EMBL/GenBank/DDBJ whole genome shotgun (WGS) entry which is preliminary data.</text>
</comment>
<keyword evidence="3" id="KW-1185">Reference proteome</keyword>
<gene>
    <name evidence="2" type="ORF">C1631_008180</name>
</gene>
<organism evidence="2 3">
    <name type="scientific">Chryseobacterium phosphatilyticum</name>
    <dbReference type="NCBI Taxonomy" id="475075"/>
    <lineage>
        <taxon>Bacteria</taxon>
        <taxon>Pseudomonadati</taxon>
        <taxon>Bacteroidota</taxon>
        <taxon>Flavobacteriia</taxon>
        <taxon>Flavobacteriales</taxon>
        <taxon>Weeksellaceae</taxon>
        <taxon>Chryseobacterium group</taxon>
        <taxon>Chryseobacterium</taxon>
    </lineage>
</organism>
<sequence>MGKPLCLLANKGFLLCISLFMACLLQPINPVIQKTYIFHIYYIAFLQWRFFMSFRWKFTWKMKFGYLKHKLYINT</sequence>
<evidence type="ECO:0000256" key="1">
    <source>
        <dbReference type="SAM" id="Phobius"/>
    </source>
</evidence>